<dbReference type="Proteomes" id="UP000245535">
    <property type="component" value="Unassembled WGS sequence"/>
</dbReference>
<dbReference type="RefSeq" id="WP_109621288.1">
    <property type="nucleotide sequence ID" value="NZ_QGDO01000006.1"/>
</dbReference>
<dbReference type="EMBL" id="QGDO01000006">
    <property type="protein sequence ID" value="PWJ39338.1"/>
    <property type="molecule type" value="Genomic_DNA"/>
</dbReference>
<dbReference type="AlphaFoldDB" id="A0A315Z605"/>
<sequence>MRRFIKPISIFLFFFPLFIDLFAQDVEKDSVKLFSYGRIGISATDQGQLGLRLNLNGLGPVGGRHEEGDYIELGTRVYLNRLKQRLGMDVLFVMRFAMFSSRGVMIGNGSNWDPNDLAITLPEVYLQLRAKNGLVLWVGSRFHYPPGYYLEWFDHFFFNERGEQGIGIEYKRWKWMILAQQQLDDAGVTRLLYDNTGGLLGNQTDRQRLMLIGEYNYPLGENHQLDINGEVHFLPKDPNGLLLQSETIAETDPDGIVVPVPTEWGFVLGAGLKSTFRRLENGQESYNQLTARYGYGIANGTIIGTFARTHFTYGGFDEDLSYDGAYGWALVNKFVWNTDDQIGLQFYLLYENAKGGASGNTLTVEDEEGEMVVFNNKKESFVAGNRFTYFFTDKFHLHFDVSYQQRQEGDMTQFARMTKFAVQPTFMLTKNRDVLGMPLIRFIYSLGVYNDYAREIQYSQYLEVDGSNRFGHYFGLRTEWSF</sequence>
<accession>A0A315Z605</accession>
<name>A0A315Z605_SEDFL</name>
<reference evidence="1 2" key="1">
    <citation type="submission" date="2018-03" db="EMBL/GenBank/DDBJ databases">
        <title>Genomic Encyclopedia of Archaeal and Bacterial Type Strains, Phase II (KMG-II): from individual species to whole genera.</title>
        <authorList>
            <person name="Goeker M."/>
        </authorList>
    </citation>
    <scope>NUCLEOTIDE SEQUENCE [LARGE SCALE GENOMIC DNA]</scope>
    <source>
        <strain evidence="1 2">DSM 28229</strain>
    </source>
</reference>
<dbReference type="InterPro" id="IPR036998">
    <property type="entry name" value="Porin_LamB_sf"/>
</dbReference>
<organism evidence="1 2">
    <name type="scientific">Sediminitomix flava</name>
    <dbReference type="NCBI Taxonomy" id="379075"/>
    <lineage>
        <taxon>Bacteria</taxon>
        <taxon>Pseudomonadati</taxon>
        <taxon>Bacteroidota</taxon>
        <taxon>Cytophagia</taxon>
        <taxon>Cytophagales</taxon>
        <taxon>Flammeovirgaceae</taxon>
        <taxon>Sediminitomix</taxon>
    </lineage>
</organism>
<evidence type="ECO:0000313" key="2">
    <source>
        <dbReference type="Proteomes" id="UP000245535"/>
    </source>
</evidence>
<dbReference type="GO" id="GO:0016020">
    <property type="term" value="C:membrane"/>
    <property type="evidence" value="ECO:0007669"/>
    <property type="project" value="InterPro"/>
</dbReference>
<proteinExistence type="predicted"/>
<dbReference type="Gene3D" id="2.40.170.10">
    <property type="entry name" value="Porin, LamB type"/>
    <property type="match status" value="1"/>
</dbReference>
<evidence type="ECO:0000313" key="1">
    <source>
        <dbReference type="EMBL" id="PWJ39338.1"/>
    </source>
</evidence>
<comment type="caution">
    <text evidence="1">The sequence shown here is derived from an EMBL/GenBank/DDBJ whole genome shotgun (WGS) entry which is preliminary data.</text>
</comment>
<dbReference type="Pfam" id="PF02264">
    <property type="entry name" value="LamB"/>
    <property type="match status" value="1"/>
</dbReference>
<dbReference type="SUPFAM" id="SSF56935">
    <property type="entry name" value="Porins"/>
    <property type="match status" value="1"/>
</dbReference>
<dbReference type="GO" id="GO:0034219">
    <property type="term" value="P:carbohydrate transmembrane transport"/>
    <property type="evidence" value="ECO:0007669"/>
    <property type="project" value="InterPro"/>
</dbReference>
<protein>
    <submittedName>
        <fullName evidence="1">LamB porin</fullName>
    </submittedName>
</protein>
<gene>
    <name evidence="1" type="ORF">BC781_106239</name>
</gene>
<dbReference type="OrthoDB" id="5493648at2"/>
<keyword evidence="2" id="KW-1185">Reference proteome</keyword>
<dbReference type="InterPro" id="IPR003192">
    <property type="entry name" value="Porin_LamB"/>
</dbReference>
<dbReference type="GO" id="GO:0015288">
    <property type="term" value="F:porin activity"/>
    <property type="evidence" value="ECO:0007669"/>
    <property type="project" value="InterPro"/>
</dbReference>